<comment type="caution">
    <text evidence="6">The sequence shown here is derived from an EMBL/GenBank/DDBJ whole genome shotgun (WGS) entry which is preliminary data.</text>
</comment>
<evidence type="ECO:0000313" key="7">
    <source>
        <dbReference type="Proteomes" id="UP000708208"/>
    </source>
</evidence>
<keyword evidence="4 5" id="KW-0472">Membrane</keyword>
<evidence type="ECO:0000313" key="6">
    <source>
        <dbReference type="EMBL" id="CAG7821037.1"/>
    </source>
</evidence>
<dbReference type="EMBL" id="CAJVCH010498108">
    <property type="protein sequence ID" value="CAG7821037.1"/>
    <property type="molecule type" value="Genomic_DNA"/>
</dbReference>
<reference evidence="6" key="1">
    <citation type="submission" date="2021-06" db="EMBL/GenBank/DDBJ databases">
        <authorList>
            <person name="Hodson N. C."/>
            <person name="Mongue J. A."/>
            <person name="Jaron S. K."/>
        </authorList>
    </citation>
    <scope>NUCLEOTIDE SEQUENCE</scope>
</reference>
<feature type="transmembrane region" description="Helical" evidence="5">
    <location>
        <begin position="50"/>
        <end position="69"/>
    </location>
</feature>
<dbReference type="PANTHER" id="PTHR24064">
    <property type="entry name" value="SOLUTE CARRIER FAMILY 22 MEMBER"/>
    <property type="match status" value="1"/>
</dbReference>
<dbReference type="AlphaFoldDB" id="A0A8J2PET4"/>
<proteinExistence type="predicted"/>
<feature type="transmembrane region" description="Helical" evidence="5">
    <location>
        <begin position="24"/>
        <end position="44"/>
    </location>
</feature>
<sequence>MLQDYKEAYFIHLCHSGINYGRKVGFYFIALGIGFGGILPGLATSPITCAIARFIAGFGNGGCFVGFLVHLMEFLTPSWRIICGCISLWPMGEMLLGLLAYHIPNWRYLTVVSALPPFLVLV</sequence>
<dbReference type="OrthoDB" id="2261376at2759"/>
<accession>A0A8J2PET4</accession>
<evidence type="ECO:0000256" key="2">
    <source>
        <dbReference type="ARBA" id="ARBA00022692"/>
    </source>
</evidence>
<organism evidence="6 7">
    <name type="scientific">Allacma fusca</name>
    <dbReference type="NCBI Taxonomy" id="39272"/>
    <lineage>
        <taxon>Eukaryota</taxon>
        <taxon>Metazoa</taxon>
        <taxon>Ecdysozoa</taxon>
        <taxon>Arthropoda</taxon>
        <taxon>Hexapoda</taxon>
        <taxon>Collembola</taxon>
        <taxon>Symphypleona</taxon>
        <taxon>Sminthuridae</taxon>
        <taxon>Allacma</taxon>
    </lineage>
</organism>
<evidence type="ECO:0000256" key="5">
    <source>
        <dbReference type="SAM" id="Phobius"/>
    </source>
</evidence>
<feature type="non-terminal residue" evidence="6">
    <location>
        <position position="122"/>
    </location>
</feature>
<gene>
    <name evidence="6" type="ORF">AFUS01_LOCUS31397</name>
</gene>
<keyword evidence="7" id="KW-1185">Reference proteome</keyword>
<evidence type="ECO:0000256" key="3">
    <source>
        <dbReference type="ARBA" id="ARBA00022989"/>
    </source>
</evidence>
<evidence type="ECO:0000256" key="1">
    <source>
        <dbReference type="ARBA" id="ARBA00004141"/>
    </source>
</evidence>
<evidence type="ECO:0008006" key="8">
    <source>
        <dbReference type="Google" id="ProtNLM"/>
    </source>
</evidence>
<protein>
    <recommendedName>
        <fullName evidence="8">Major facilitator superfamily (MFS) profile domain-containing protein</fullName>
    </recommendedName>
</protein>
<dbReference type="GO" id="GO:0016020">
    <property type="term" value="C:membrane"/>
    <property type="evidence" value="ECO:0007669"/>
    <property type="project" value="UniProtKB-SubCell"/>
</dbReference>
<keyword evidence="3 5" id="KW-1133">Transmembrane helix</keyword>
<name>A0A8J2PET4_9HEXA</name>
<keyword evidence="2 5" id="KW-0812">Transmembrane</keyword>
<feature type="transmembrane region" description="Helical" evidence="5">
    <location>
        <begin position="81"/>
        <end position="103"/>
    </location>
</feature>
<comment type="subcellular location">
    <subcellularLocation>
        <location evidence="1">Membrane</location>
        <topology evidence="1">Multi-pass membrane protein</topology>
    </subcellularLocation>
</comment>
<dbReference type="Proteomes" id="UP000708208">
    <property type="component" value="Unassembled WGS sequence"/>
</dbReference>
<evidence type="ECO:0000256" key="4">
    <source>
        <dbReference type="ARBA" id="ARBA00023136"/>
    </source>
</evidence>